<dbReference type="EMBL" id="JBHSZG010000001">
    <property type="protein sequence ID" value="MFC7135746.1"/>
    <property type="molecule type" value="Genomic_DNA"/>
</dbReference>
<dbReference type="InterPro" id="IPR058415">
    <property type="entry name" value="DUF8102"/>
</dbReference>
<organism evidence="2 3">
    <name type="scientific">Halobaculum litoreum</name>
    <dbReference type="NCBI Taxonomy" id="3031998"/>
    <lineage>
        <taxon>Archaea</taxon>
        <taxon>Methanobacteriati</taxon>
        <taxon>Methanobacteriota</taxon>
        <taxon>Stenosarchaea group</taxon>
        <taxon>Halobacteria</taxon>
        <taxon>Halobacteriales</taxon>
        <taxon>Haloferacaceae</taxon>
        <taxon>Halobaculum</taxon>
    </lineage>
</organism>
<dbReference type="Pfam" id="PF26404">
    <property type="entry name" value="DUF8102"/>
    <property type="match status" value="1"/>
</dbReference>
<feature type="domain" description="Domain of unknown function" evidence="1">
    <location>
        <begin position="2"/>
        <end position="153"/>
    </location>
</feature>
<evidence type="ECO:0000259" key="1">
    <source>
        <dbReference type="Pfam" id="PF26404"/>
    </source>
</evidence>
<evidence type="ECO:0000313" key="2">
    <source>
        <dbReference type="EMBL" id="MFC7135746.1"/>
    </source>
</evidence>
<name>A0ABD5XQB7_9EURY</name>
<evidence type="ECO:0000313" key="3">
    <source>
        <dbReference type="Proteomes" id="UP001596368"/>
    </source>
</evidence>
<protein>
    <recommendedName>
        <fullName evidence="1">Domain of unknown function domain-containing protein</fullName>
    </recommendedName>
</protein>
<keyword evidence="3" id="KW-1185">Reference proteome</keyword>
<reference evidence="2 3" key="1">
    <citation type="journal article" date="2019" name="Int. J. Syst. Evol. Microbiol.">
        <title>The Global Catalogue of Microorganisms (GCM) 10K type strain sequencing project: providing services to taxonomists for standard genome sequencing and annotation.</title>
        <authorList>
            <consortium name="The Broad Institute Genomics Platform"/>
            <consortium name="The Broad Institute Genome Sequencing Center for Infectious Disease"/>
            <person name="Wu L."/>
            <person name="Ma J."/>
        </authorList>
    </citation>
    <scope>NUCLEOTIDE SEQUENCE [LARGE SCALE GENOMIC DNA]</scope>
    <source>
        <strain evidence="2 3">DT92</strain>
    </source>
</reference>
<comment type="caution">
    <text evidence="2">The sequence shown here is derived from an EMBL/GenBank/DDBJ whole genome shotgun (WGS) entry which is preliminary data.</text>
</comment>
<sequence length="158" mass="17669">MQSERNARARIRDRLHAALYDFEVLVEGLAETDRELVFADRLDREGTAAFDALVSAVAFLYRGVGDTEIDFETVLSEGINLAEAGEERAATVDLDVTFHALSVAEVRRKMREGEPLSLTELAFADARTEISPDEVAEYLRDDDRAVDDGRIQSRVTDF</sequence>
<proteinExistence type="predicted"/>
<dbReference type="AlphaFoldDB" id="A0ABD5XQB7"/>
<gene>
    <name evidence="2" type="ORF">ACFQRB_02330</name>
</gene>
<accession>A0ABD5XQB7</accession>
<dbReference type="Proteomes" id="UP001596368">
    <property type="component" value="Unassembled WGS sequence"/>
</dbReference>